<dbReference type="EMBL" id="BTSY01000004">
    <property type="protein sequence ID" value="GMT21853.1"/>
    <property type="molecule type" value="Genomic_DNA"/>
</dbReference>
<comment type="caution">
    <text evidence="1">The sequence shown here is derived from an EMBL/GenBank/DDBJ whole genome shotgun (WGS) entry which is preliminary data.</text>
</comment>
<proteinExistence type="predicted"/>
<gene>
    <name evidence="1" type="ORF">PFISCL1PPCAC_13150</name>
</gene>
<dbReference type="AlphaFoldDB" id="A0AAV5VU92"/>
<evidence type="ECO:0000313" key="1">
    <source>
        <dbReference type="EMBL" id="GMT21853.1"/>
    </source>
</evidence>
<feature type="non-terminal residue" evidence="1">
    <location>
        <position position="1"/>
    </location>
</feature>
<keyword evidence="2" id="KW-1185">Reference proteome</keyword>
<evidence type="ECO:0000313" key="2">
    <source>
        <dbReference type="Proteomes" id="UP001432322"/>
    </source>
</evidence>
<reference evidence="1" key="1">
    <citation type="submission" date="2023-10" db="EMBL/GenBank/DDBJ databases">
        <title>Genome assembly of Pristionchus species.</title>
        <authorList>
            <person name="Yoshida K."/>
            <person name="Sommer R.J."/>
        </authorList>
    </citation>
    <scope>NUCLEOTIDE SEQUENCE</scope>
    <source>
        <strain evidence="1">RS5133</strain>
    </source>
</reference>
<dbReference type="Proteomes" id="UP001432322">
    <property type="component" value="Unassembled WGS sequence"/>
</dbReference>
<accession>A0AAV5VU92</accession>
<organism evidence="1 2">
    <name type="scientific">Pristionchus fissidentatus</name>
    <dbReference type="NCBI Taxonomy" id="1538716"/>
    <lineage>
        <taxon>Eukaryota</taxon>
        <taxon>Metazoa</taxon>
        <taxon>Ecdysozoa</taxon>
        <taxon>Nematoda</taxon>
        <taxon>Chromadorea</taxon>
        <taxon>Rhabditida</taxon>
        <taxon>Rhabditina</taxon>
        <taxon>Diplogasteromorpha</taxon>
        <taxon>Diplogasteroidea</taxon>
        <taxon>Neodiplogasteridae</taxon>
        <taxon>Pristionchus</taxon>
    </lineage>
</organism>
<sequence length="170" mass="18454">QISSMANPTASASCAELKAIVSESRDLVWSDPTAGVDSSTWARSTSLLHRLSTQVELMSLRESVEPAAPQAISARQREAGDAQQRARTLLIYGVEEPSFFLPPKERFDIDHAAVCRLLALLGVDVAPRFIYRIGSAVGAGARPAPRILNVLLPNRAHMLTALKNARGLRR</sequence>
<feature type="non-terminal residue" evidence="1">
    <location>
        <position position="170"/>
    </location>
</feature>
<name>A0AAV5VU92_9BILA</name>
<protein>
    <submittedName>
        <fullName evidence="1">Uncharacterized protein</fullName>
    </submittedName>
</protein>